<sequence length="142" mass="15997">MRRRAAAGQPCAAAPRNHFQISTQSRLSRLYVAIFFLREHRAHSSKKMPGTERFVPLSHKDVGQIPEAHARAGLQTRSQDTCHLKLTAKIMQASQRVRAKKIKRLEMCFSFRVIKQVCVCVGNLLTGVLSLVFLSAVARQRS</sequence>
<keyword evidence="3" id="KW-1185">Reference proteome</keyword>
<keyword evidence="1" id="KW-0472">Membrane</keyword>
<name>A0AAV7NA76_PLEWA</name>
<comment type="caution">
    <text evidence="2">The sequence shown here is derived from an EMBL/GenBank/DDBJ whole genome shotgun (WGS) entry which is preliminary data.</text>
</comment>
<reference evidence="2" key="1">
    <citation type="journal article" date="2022" name="bioRxiv">
        <title>Sequencing and chromosome-scale assembly of the giantPleurodeles waltlgenome.</title>
        <authorList>
            <person name="Brown T."/>
            <person name="Elewa A."/>
            <person name="Iarovenko S."/>
            <person name="Subramanian E."/>
            <person name="Araus A.J."/>
            <person name="Petzold A."/>
            <person name="Susuki M."/>
            <person name="Suzuki K.-i.T."/>
            <person name="Hayashi T."/>
            <person name="Toyoda A."/>
            <person name="Oliveira C."/>
            <person name="Osipova E."/>
            <person name="Leigh N.D."/>
            <person name="Simon A."/>
            <person name="Yun M.H."/>
        </authorList>
    </citation>
    <scope>NUCLEOTIDE SEQUENCE</scope>
    <source>
        <strain evidence="2">20211129_DDA</strain>
        <tissue evidence="2">Liver</tissue>
    </source>
</reference>
<dbReference type="AlphaFoldDB" id="A0AAV7NA76"/>
<keyword evidence="1" id="KW-0812">Transmembrane</keyword>
<keyword evidence="1" id="KW-1133">Transmembrane helix</keyword>
<dbReference type="EMBL" id="JANPWB010000012">
    <property type="protein sequence ID" value="KAJ1112986.1"/>
    <property type="molecule type" value="Genomic_DNA"/>
</dbReference>
<evidence type="ECO:0000256" key="1">
    <source>
        <dbReference type="SAM" id="Phobius"/>
    </source>
</evidence>
<accession>A0AAV7NA76</accession>
<evidence type="ECO:0000313" key="2">
    <source>
        <dbReference type="EMBL" id="KAJ1112986.1"/>
    </source>
</evidence>
<gene>
    <name evidence="2" type="ORF">NDU88_001246</name>
</gene>
<organism evidence="2 3">
    <name type="scientific">Pleurodeles waltl</name>
    <name type="common">Iberian ribbed newt</name>
    <dbReference type="NCBI Taxonomy" id="8319"/>
    <lineage>
        <taxon>Eukaryota</taxon>
        <taxon>Metazoa</taxon>
        <taxon>Chordata</taxon>
        <taxon>Craniata</taxon>
        <taxon>Vertebrata</taxon>
        <taxon>Euteleostomi</taxon>
        <taxon>Amphibia</taxon>
        <taxon>Batrachia</taxon>
        <taxon>Caudata</taxon>
        <taxon>Salamandroidea</taxon>
        <taxon>Salamandridae</taxon>
        <taxon>Pleurodelinae</taxon>
        <taxon>Pleurodeles</taxon>
    </lineage>
</organism>
<evidence type="ECO:0000313" key="3">
    <source>
        <dbReference type="Proteomes" id="UP001066276"/>
    </source>
</evidence>
<protein>
    <submittedName>
        <fullName evidence="2">Uncharacterized protein</fullName>
    </submittedName>
</protein>
<dbReference type="Proteomes" id="UP001066276">
    <property type="component" value="Chromosome 8"/>
</dbReference>
<feature type="transmembrane region" description="Helical" evidence="1">
    <location>
        <begin position="113"/>
        <end position="138"/>
    </location>
</feature>
<proteinExistence type="predicted"/>